<evidence type="ECO:0000313" key="1">
    <source>
        <dbReference type="EMBL" id="OWK45264.1"/>
    </source>
</evidence>
<reference evidence="2" key="1">
    <citation type="submission" date="2017-06" db="EMBL/GenBank/DDBJ databases">
        <title>Genome analysis of Fimbriiglobus ruber SP5, the first member of the order Planctomycetales with confirmed chitinolytic capability.</title>
        <authorList>
            <person name="Ravin N.V."/>
            <person name="Rakitin A.L."/>
            <person name="Ivanova A.A."/>
            <person name="Beletsky A.V."/>
            <person name="Kulichevskaya I.S."/>
            <person name="Mardanov A.V."/>
            <person name="Dedysh S.N."/>
        </authorList>
    </citation>
    <scope>NUCLEOTIDE SEQUENCE [LARGE SCALE GENOMIC DNA]</scope>
    <source>
        <strain evidence="2">SP5</strain>
    </source>
</reference>
<evidence type="ECO:0000313" key="2">
    <source>
        <dbReference type="Proteomes" id="UP000214646"/>
    </source>
</evidence>
<dbReference type="EMBL" id="NIDE01000002">
    <property type="protein sequence ID" value="OWK45264.1"/>
    <property type="molecule type" value="Genomic_DNA"/>
</dbReference>
<dbReference type="AlphaFoldDB" id="A0A225E0C2"/>
<sequence>MGGHELLAALSRHLRTLGAGARFDEQFLGDELLRQLGKIYVPNTLFQPDDFDELATILGQY</sequence>
<protein>
    <submittedName>
        <fullName evidence="1">Uncharacterized protein</fullName>
    </submittedName>
</protein>
<gene>
    <name evidence="1" type="ORF">FRUB_01595</name>
</gene>
<keyword evidence="2" id="KW-1185">Reference proteome</keyword>
<proteinExistence type="predicted"/>
<dbReference type="Proteomes" id="UP000214646">
    <property type="component" value="Unassembled WGS sequence"/>
</dbReference>
<accession>A0A225E0C2</accession>
<name>A0A225E0C2_9BACT</name>
<organism evidence="1 2">
    <name type="scientific">Fimbriiglobus ruber</name>
    <dbReference type="NCBI Taxonomy" id="1908690"/>
    <lineage>
        <taxon>Bacteria</taxon>
        <taxon>Pseudomonadati</taxon>
        <taxon>Planctomycetota</taxon>
        <taxon>Planctomycetia</taxon>
        <taxon>Gemmatales</taxon>
        <taxon>Gemmataceae</taxon>
        <taxon>Fimbriiglobus</taxon>
    </lineage>
</organism>
<comment type="caution">
    <text evidence="1">The sequence shown here is derived from an EMBL/GenBank/DDBJ whole genome shotgun (WGS) entry which is preliminary data.</text>
</comment>